<dbReference type="InterPro" id="IPR026891">
    <property type="entry name" value="Fn3-like"/>
</dbReference>
<evidence type="ECO:0000256" key="1">
    <source>
        <dbReference type="ARBA" id="ARBA00005336"/>
    </source>
</evidence>
<evidence type="ECO:0000313" key="5">
    <source>
        <dbReference type="EMBL" id="KAA6350137.1"/>
    </source>
</evidence>
<keyword evidence="5" id="KW-0326">Glycosidase</keyword>
<dbReference type="NCBIfam" id="NF041776">
    <property type="entry name" value="xylosidase_Xyl3A"/>
    <property type="match status" value="1"/>
</dbReference>
<dbReference type="EC" id="3.2.1.21" evidence="5"/>
<dbReference type="InterPro" id="IPR036962">
    <property type="entry name" value="Glyco_hydro_3_N_sf"/>
</dbReference>
<dbReference type="Pfam" id="PF07691">
    <property type="entry name" value="PA14"/>
    <property type="match status" value="1"/>
</dbReference>
<dbReference type="InterPro" id="IPR002772">
    <property type="entry name" value="Glyco_hydro_3_C"/>
</dbReference>
<evidence type="ECO:0000256" key="2">
    <source>
        <dbReference type="ARBA" id="ARBA00022729"/>
    </source>
</evidence>
<feature type="domain" description="PA14" evidence="4">
    <location>
        <begin position="455"/>
        <end position="597"/>
    </location>
</feature>
<comment type="similarity">
    <text evidence="1">Belongs to the glycosyl hydrolase 3 family.</text>
</comment>
<dbReference type="PANTHER" id="PTHR42721:SF3">
    <property type="entry name" value="BETA-D-XYLOSIDASE 5-RELATED"/>
    <property type="match status" value="1"/>
</dbReference>
<evidence type="ECO:0000259" key="4">
    <source>
        <dbReference type="PROSITE" id="PS51820"/>
    </source>
</evidence>
<dbReference type="GO" id="GO:0008422">
    <property type="term" value="F:beta-glucosidase activity"/>
    <property type="evidence" value="ECO:0007669"/>
    <property type="project" value="UniProtKB-EC"/>
</dbReference>
<organism evidence="5">
    <name type="scientific">termite gut metagenome</name>
    <dbReference type="NCBI Taxonomy" id="433724"/>
    <lineage>
        <taxon>unclassified sequences</taxon>
        <taxon>metagenomes</taxon>
        <taxon>organismal metagenomes</taxon>
    </lineage>
</organism>
<dbReference type="InterPro" id="IPR036881">
    <property type="entry name" value="Glyco_hydro_3_C_sf"/>
</dbReference>
<dbReference type="GO" id="GO:0031222">
    <property type="term" value="P:arabinan catabolic process"/>
    <property type="evidence" value="ECO:0007669"/>
    <property type="project" value="TreeGrafter"/>
</dbReference>
<dbReference type="SMART" id="SM01217">
    <property type="entry name" value="Fn3_like"/>
    <property type="match status" value="1"/>
</dbReference>
<proteinExistence type="inferred from homology"/>
<gene>
    <name evidence="5" type="ORF">EZS27_002500</name>
</gene>
<evidence type="ECO:0000256" key="3">
    <source>
        <dbReference type="ARBA" id="ARBA00022801"/>
    </source>
</evidence>
<dbReference type="Pfam" id="PF01915">
    <property type="entry name" value="Glyco_hydro_3_C"/>
    <property type="match status" value="1"/>
</dbReference>
<keyword evidence="3 5" id="KW-0378">Hydrolase</keyword>
<sequence length="867" mass="96675">MKFQVLALLLIVANILSIPAQERYKNPALSADERAGDLLSRMTLEEKINQMRNNANGIERFEIRSYDWWNEALHGVARAGKATVFPQTIGLAATFDDKAVRETYDMISDEARAKYHDFQKKKLYNGYKGLTFWTPNINIFRDPRWGRGMETYGEDPYLTSRMGVAVVKGLQGDGSQKYDKAHACAKHYAVHSGPEWNRHSFDANNISERDLRETYLPAFKALVVEGNVKEVMCAYNRFEGKPCCSSKELLGRILRYEWGFDDIIVSDCGAIADFYNTGKHETHVSAVDASADAVLTGTDLECGGSFHSLGEAVKQGLISESRIDESVFRLLRARFQLGMFDDDSLVSWASIPYSVVECDEHKAKALEMARKSIVLLNNKNNILPLKKEGKIAVMGPNANDSVMLWANYNGLPTQSVTILDGIKSKLPAGSVIYEKGCDYVDDRIFFSYFDQCAYEGKRGFKATFWNNRDFSGDIAATGQVSTPLNYDTGGGTVFMPGVNLSNFTARFESVFTPLKTEEVAIMIAADDGSRVFVDGKEFISDWTDGPAQKREYTMNVEQGRSYHILIEYYQAGGKGELKFDIGLSRKVDYKAVAQKVKDVDAIIFVGGISSSFEGEEMGVNLPGFRNGDRTNIDLPQVQKDMLQALKNTGKPVIFVLCSGSTMALSWENENLDAILAAWYPGQEGGTAVADVIFGDYNPAGRLPLTFYASSNDLPDFEDYNMKNGRTYRYFEGTPLFPFGHGLSYTNFVYSQAKLGKKKITVHESTTLNLIIENTGMMDGDEVIQVYIRNLQDPGGPLKSLRGFKRIFVKAGQTMPITINLPASSFEFFNPKTEIMEIISGNYEIFYGGTSDDKQLKSLSLELVNPNT</sequence>
<dbReference type="Gene3D" id="3.40.50.1700">
    <property type="entry name" value="Glycoside hydrolase family 3 C-terminal domain"/>
    <property type="match status" value="1"/>
</dbReference>
<dbReference type="GO" id="GO:0046556">
    <property type="term" value="F:alpha-L-arabinofuranosidase activity"/>
    <property type="evidence" value="ECO:0007669"/>
    <property type="project" value="TreeGrafter"/>
</dbReference>
<dbReference type="Gene3D" id="3.90.182.10">
    <property type="entry name" value="Toxin - Anthrax Protective Antigen,domain 1"/>
    <property type="match status" value="1"/>
</dbReference>
<dbReference type="InterPro" id="IPR054850">
    <property type="entry name" value="Xylosidase_Xyl3A"/>
</dbReference>
<dbReference type="InterPro" id="IPR037524">
    <property type="entry name" value="PA14/GLEYA"/>
</dbReference>
<dbReference type="SUPFAM" id="SSF52279">
    <property type="entry name" value="Beta-D-glucan exohydrolase, C-terminal domain"/>
    <property type="match status" value="1"/>
</dbReference>
<comment type="caution">
    <text evidence="5">The sequence shown here is derived from an EMBL/GenBank/DDBJ whole genome shotgun (WGS) entry which is preliminary data.</text>
</comment>
<dbReference type="Gene3D" id="2.60.40.10">
    <property type="entry name" value="Immunoglobulins"/>
    <property type="match status" value="1"/>
</dbReference>
<dbReference type="InterPro" id="IPR044993">
    <property type="entry name" value="BXL"/>
</dbReference>
<accession>A0A5J4SVY0</accession>
<dbReference type="AlphaFoldDB" id="A0A5J4SVY0"/>
<dbReference type="GO" id="GO:0045493">
    <property type="term" value="P:xylan catabolic process"/>
    <property type="evidence" value="ECO:0007669"/>
    <property type="project" value="InterPro"/>
</dbReference>
<dbReference type="Pfam" id="PF14310">
    <property type="entry name" value="Fn3-like"/>
    <property type="match status" value="1"/>
</dbReference>
<dbReference type="InterPro" id="IPR001764">
    <property type="entry name" value="Glyco_hydro_3_N"/>
</dbReference>
<dbReference type="Pfam" id="PF00933">
    <property type="entry name" value="Glyco_hydro_3"/>
    <property type="match status" value="1"/>
</dbReference>
<dbReference type="InterPro" id="IPR017853">
    <property type="entry name" value="GH"/>
</dbReference>
<dbReference type="SUPFAM" id="SSF56988">
    <property type="entry name" value="Anthrax protective antigen"/>
    <property type="match status" value="1"/>
</dbReference>
<protein>
    <submittedName>
        <fullName evidence="5">Beta-glucosidase</fullName>
        <ecNumber evidence="5">3.2.1.21</ecNumber>
    </submittedName>
</protein>
<name>A0A5J4SVY0_9ZZZZ</name>
<dbReference type="SMART" id="SM00758">
    <property type="entry name" value="PA14"/>
    <property type="match status" value="1"/>
</dbReference>
<keyword evidence="2" id="KW-0732">Signal</keyword>
<dbReference type="InterPro" id="IPR011658">
    <property type="entry name" value="PA14_dom"/>
</dbReference>
<dbReference type="PROSITE" id="PS51820">
    <property type="entry name" value="PA14"/>
    <property type="match status" value="1"/>
</dbReference>
<reference evidence="5" key="1">
    <citation type="submission" date="2019-03" db="EMBL/GenBank/DDBJ databases">
        <title>Single cell metagenomics reveals metabolic interactions within the superorganism composed of flagellate Streblomastix strix and complex community of Bacteroidetes bacteria on its surface.</title>
        <authorList>
            <person name="Treitli S.C."/>
            <person name="Kolisko M."/>
            <person name="Husnik F."/>
            <person name="Keeling P."/>
            <person name="Hampl V."/>
        </authorList>
    </citation>
    <scope>NUCLEOTIDE SEQUENCE</scope>
    <source>
        <strain evidence="5">STM</strain>
    </source>
</reference>
<dbReference type="InterPro" id="IPR013783">
    <property type="entry name" value="Ig-like_fold"/>
</dbReference>
<dbReference type="Gene3D" id="3.20.20.300">
    <property type="entry name" value="Glycoside hydrolase, family 3, N-terminal domain"/>
    <property type="match status" value="1"/>
</dbReference>
<dbReference type="PANTHER" id="PTHR42721">
    <property type="entry name" value="SUGAR HYDROLASE-RELATED"/>
    <property type="match status" value="1"/>
</dbReference>
<dbReference type="SUPFAM" id="SSF51445">
    <property type="entry name" value="(Trans)glycosidases"/>
    <property type="match status" value="1"/>
</dbReference>
<dbReference type="EMBL" id="SNRY01000033">
    <property type="protein sequence ID" value="KAA6350137.1"/>
    <property type="molecule type" value="Genomic_DNA"/>
</dbReference>
<dbReference type="PRINTS" id="PR00133">
    <property type="entry name" value="GLHYDRLASE3"/>
</dbReference>
<dbReference type="GO" id="GO:0009044">
    <property type="term" value="F:xylan 1,4-beta-xylosidase activity"/>
    <property type="evidence" value="ECO:0007669"/>
    <property type="project" value="InterPro"/>
</dbReference>